<evidence type="ECO:0000256" key="1">
    <source>
        <dbReference type="SAM" id="Phobius"/>
    </source>
</evidence>
<dbReference type="RefSeq" id="XP_008730447.1">
    <property type="nucleotide sequence ID" value="XM_008732225.1"/>
</dbReference>
<dbReference type="AlphaFoldDB" id="V9D4H6"/>
<gene>
    <name evidence="2" type="ORF">G647_07913</name>
</gene>
<protein>
    <recommendedName>
        <fullName evidence="4">Glycosyltransferase 2</fullName>
    </recommendedName>
</protein>
<organism evidence="2 3">
    <name type="scientific">Cladophialophora carrionii CBS 160.54</name>
    <dbReference type="NCBI Taxonomy" id="1279043"/>
    <lineage>
        <taxon>Eukaryota</taxon>
        <taxon>Fungi</taxon>
        <taxon>Dikarya</taxon>
        <taxon>Ascomycota</taxon>
        <taxon>Pezizomycotina</taxon>
        <taxon>Eurotiomycetes</taxon>
        <taxon>Chaetothyriomycetidae</taxon>
        <taxon>Chaetothyriales</taxon>
        <taxon>Herpotrichiellaceae</taxon>
        <taxon>Cladophialophora</taxon>
    </lineage>
</organism>
<keyword evidence="1" id="KW-0812">Transmembrane</keyword>
<feature type="transmembrane region" description="Helical" evidence="1">
    <location>
        <begin position="43"/>
        <end position="60"/>
    </location>
</feature>
<dbReference type="VEuPathDB" id="FungiDB:G647_07913"/>
<reference evidence="2 3" key="1">
    <citation type="submission" date="2013-03" db="EMBL/GenBank/DDBJ databases">
        <title>The Genome Sequence of Cladophialophora carrionii CBS 160.54.</title>
        <authorList>
            <consortium name="The Broad Institute Genomics Platform"/>
            <person name="Cuomo C."/>
            <person name="de Hoog S."/>
            <person name="Gorbushina A."/>
            <person name="Walker B."/>
            <person name="Young S.K."/>
            <person name="Zeng Q."/>
            <person name="Gargeya S."/>
            <person name="Fitzgerald M."/>
            <person name="Haas B."/>
            <person name="Abouelleil A."/>
            <person name="Allen A.W."/>
            <person name="Alvarado L."/>
            <person name="Arachchi H.M."/>
            <person name="Berlin A.M."/>
            <person name="Chapman S.B."/>
            <person name="Gainer-Dewar J."/>
            <person name="Goldberg J."/>
            <person name="Griggs A."/>
            <person name="Gujja S."/>
            <person name="Hansen M."/>
            <person name="Howarth C."/>
            <person name="Imamovic A."/>
            <person name="Ireland A."/>
            <person name="Larimer J."/>
            <person name="McCowan C."/>
            <person name="Murphy C."/>
            <person name="Pearson M."/>
            <person name="Poon T.W."/>
            <person name="Priest M."/>
            <person name="Roberts A."/>
            <person name="Saif S."/>
            <person name="Shea T."/>
            <person name="Sisk P."/>
            <person name="Sykes S."/>
            <person name="Wortman J."/>
            <person name="Nusbaum C."/>
            <person name="Birren B."/>
        </authorList>
    </citation>
    <scope>NUCLEOTIDE SEQUENCE [LARGE SCALE GENOMIC DNA]</scope>
    <source>
        <strain evidence="2 3">CBS 160.54</strain>
    </source>
</reference>
<dbReference type="GeneID" id="19986406"/>
<dbReference type="EMBL" id="KB822707">
    <property type="protein sequence ID" value="ETI21566.1"/>
    <property type="molecule type" value="Genomic_DNA"/>
</dbReference>
<evidence type="ECO:0000313" key="3">
    <source>
        <dbReference type="Proteomes" id="UP000030678"/>
    </source>
</evidence>
<accession>V9D4H6</accession>
<dbReference type="Proteomes" id="UP000030678">
    <property type="component" value="Unassembled WGS sequence"/>
</dbReference>
<dbReference type="HOGENOM" id="CLU_018583_0_0_1"/>
<dbReference type="OrthoDB" id="5397682at2759"/>
<dbReference type="PANTHER" id="PTHR33604:SF3">
    <property type="entry name" value="OSJNBA0004B13.7 PROTEIN"/>
    <property type="match status" value="1"/>
</dbReference>
<evidence type="ECO:0000313" key="2">
    <source>
        <dbReference type="EMBL" id="ETI21566.1"/>
    </source>
</evidence>
<keyword evidence="1" id="KW-0472">Membrane</keyword>
<keyword evidence="1" id="KW-1133">Transmembrane helix</keyword>
<dbReference type="PANTHER" id="PTHR33604">
    <property type="entry name" value="OSJNBA0004B13.7 PROTEIN"/>
    <property type="match status" value="1"/>
</dbReference>
<evidence type="ECO:0008006" key="4">
    <source>
        <dbReference type="Google" id="ProtNLM"/>
    </source>
</evidence>
<sequence length="653" mass="73356">MAARSRFHTVGRDHDRPESFTLRRSNTYNLLVGRWKSFRRRRIILVLLAGWLLYLFFKHMPTDLPPVSERYDRRYGRLGGGAPVAHESESQDEVQIGDVYEGPIKFYGLASTVEPHTWTQDPRGNVLFAVSDLKSVPHLLPIACSMGQYNKTRVHLAFMGRHAASWKEIRELNGITESACDIYLHDARPDYPIRSSTARLDVSARASLGHIHSALRLHAVVIMGSDEDQFLNAIRDKTSSLDLTLVDLPSGGLQSLSWISALDTNSLSHFNKIQFDIVIQAQQESSASLMRLLRSIKDADYTGWTLPRLTVELPTNVDSFLARYLANFRWPADGTGSESRLVVRHRLDARLMSPVQASMRTIESFYPLAPRTSHVLLLSPNIELSPNYFQFLMYSVLEYKHGTGNPDLTEHLMGISLDLPPAAPDLETKAPYASHLAEPCVLWQAPTSSAALIFGDRWVELHTFLSYRLLLDPELGQKTPSSPRLSHEFPSWLQPVLEMMQVRGYYMMYPTFMLKDGSSVLTVHRELAQSPEEFMMDEKGEMPDRATAKVDLAEDGTLTADEEIALLMKAEHRAFPASLVIPFVEAMSGKQVRSAQSTIPLLSFNGEQREWAYSWAIASKAAEEFAVSVGGCKEYNSDAKDSSITSLFCLQAS</sequence>
<name>V9D4H6_9EURO</name>
<proteinExistence type="predicted"/>